<keyword evidence="2" id="KW-0238">DNA-binding</keyword>
<dbReference type="AlphaFoldDB" id="A0A455T486"/>
<evidence type="ECO:0000256" key="1">
    <source>
        <dbReference type="ARBA" id="ARBA00023015"/>
    </source>
</evidence>
<evidence type="ECO:0000259" key="4">
    <source>
        <dbReference type="PROSITE" id="PS50932"/>
    </source>
</evidence>
<dbReference type="Pfam" id="PF00356">
    <property type="entry name" value="LacI"/>
    <property type="match status" value="1"/>
</dbReference>
<gene>
    <name evidence="5" type="ORF">KTA_36120</name>
</gene>
<dbReference type="CDD" id="cd01392">
    <property type="entry name" value="HTH_LacI"/>
    <property type="match status" value="1"/>
</dbReference>
<dbReference type="EMBL" id="AP019377">
    <property type="protein sequence ID" value="BBH95413.1"/>
    <property type="molecule type" value="Genomic_DNA"/>
</dbReference>
<keyword evidence="3" id="KW-0804">Transcription</keyword>
<sequence length="350" mass="38492">MDAKSRQNTNRRRSTIAEIAARAGVSIPTVSRVLNNRPDVAPATRERVERVIREAGYVRSRVANALRRGSSGIIDLVVPDLDSPYYFEIIRGVEEVLERTELRMALSTTHDESRRERQWLRQVIEGATDGAILVLAQGQSDRLDELRRHRIPFVVVDHRGELGPDVPSVGATNWAGGRAATEYLLSLGHRRIAIIAGWPNLRCSQDRIAGYRAALEEAGLPVDPELIRPGEFRQQTGYDQTCALLALPEPPTAIFAGSDLQAMGVYAALRAHGLRVPDDVSVVGFDDVPIATMVSPTLTTIRQPLAEMGRMATTMLLRLIAGEPLDSMRVELATSLVVRESCAPPPSSRR</sequence>
<name>A0A455T486_9CHLR</name>
<evidence type="ECO:0000256" key="3">
    <source>
        <dbReference type="ARBA" id="ARBA00023163"/>
    </source>
</evidence>
<proteinExistence type="predicted"/>
<dbReference type="GO" id="GO:0000976">
    <property type="term" value="F:transcription cis-regulatory region binding"/>
    <property type="evidence" value="ECO:0007669"/>
    <property type="project" value="TreeGrafter"/>
</dbReference>
<protein>
    <submittedName>
        <fullName evidence="5">LacI family transcriptional regulator</fullName>
    </submittedName>
</protein>
<reference evidence="5" key="1">
    <citation type="submission" date="2018-12" db="EMBL/GenBank/DDBJ databases">
        <title>Novel natural products biosynthetic potential of the class Ktedonobacteria.</title>
        <authorList>
            <person name="Zheng Y."/>
            <person name="Saitou A."/>
            <person name="Wang C.M."/>
            <person name="Toyoda A."/>
            <person name="Minakuchi Y."/>
            <person name="Sekiguchi Y."/>
            <person name="Ueda K."/>
            <person name="Takano H."/>
            <person name="Sakai Y."/>
            <person name="Yokota A."/>
            <person name="Yabe S."/>
        </authorList>
    </citation>
    <scope>NUCLEOTIDE SEQUENCE</scope>
    <source>
        <strain evidence="5">A3-2</strain>
    </source>
</reference>
<dbReference type="SUPFAM" id="SSF53822">
    <property type="entry name" value="Periplasmic binding protein-like I"/>
    <property type="match status" value="1"/>
</dbReference>
<dbReference type="PROSITE" id="PS50932">
    <property type="entry name" value="HTH_LACI_2"/>
    <property type="match status" value="1"/>
</dbReference>
<evidence type="ECO:0000256" key="2">
    <source>
        <dbReference type="ARBA" id="ARBA00023125"/>
    </source>
</evidence>
<dbReference type="InterPro" id="IPR028082">
    <property type="entry name" value="Peripla_BP_I"/>
</dbReference>
<dbReference type="PROSITE" id="PS00356">
    <property type="entry name" value="HTH_LACI_1"/>
    <property type="match status" value="1"/>
</dbReference>
<dbReference type="CDD" id="cd06296">
    <property type="entry name" value="PBP1_CatR-like"/>
    <property type="match status" value="1"/>
</dbReference>
<dbReference type="PANTHER" id="PTHR30146:SF153">
    <property type="entry name" value="LACTOSE OPERON REPRESSOR"/>
    <property type="match status" value="1"/>
</dbReference>
<feature type="domain" description="HTH lacI-type" evidence="4">
    <location>
        <begin position="14"/>
        <end position="68"/>
    </location>
</feature>
<keyword evidence="1" id="KW-0805">Transcription regulation</keyword>
<dbReference type="SUPFAM" id="SSF47413">
    <property type="entry name" value="lambda repressor-like DNA-binding domains"/>
    <property type="match status" value="1"/>
</dbReference>
<dbReference type="InterPro" id="IPR000843">
    <property type="entry name" value="HTH_LacI"/>
</dbReference>
<dbReference type="GO" id="GO:0003700">
    <property type="term" value="F:DNA-binding transcription factor activity"/>
    <property type="evidence" value="ECO:0007669"/>
    <property type="project" value="TreeGrafter"/>
</dbReference>
<dbReference type="SMART" id="SM00354">
    <property type="entry name" value="HTH_LACI"/>
    <property type="match status" value="1"/>
</dbReference>
<dbReference type="InterPro" id="IPR046335">
    <property type="entry name" value="LacI/GalR-like_sensor"/>
</dbReference>
<dbReference type="InterPro" id="IPR010982">
    <property type="entry name" value="Lambda_DNA-bd_dom_sf"/>
</dbReference>
<dbReference type="PANTHER" id="PTHR30146">
    <property type="entry name" value="LACI-RELATED TRANSCRIPTIONAL REPRESSOR"/>
    <property type="match status" value="1"/>
</dbReference>
<organism evidence="5">
    <name type="scientific">Thermogemmatispora argillosa</name>
    <dbReference type="NCBI Taxonomy" id="2045280"/>
    <lineage>
        <taxon>Bacteria</taxon>
        <taxon>Bacillati</taxon>
        <taxon>Chloroflexota</taxon>
        <taxon>Ktedonobacteria</taxon>
        <taxon>Thermogemmatisporales</taxon>
        <taxon>Thermogemmatisporaceae</taxon>
        <taxon>Thermogemmatispora</taxon>
    </lineage>
</organism>
<dbReference type="Gene3D" id="1.10.260.40">
    <property type="entry name" value="lambda repressor-like DNA-binding domains"/>
    <property type="match status" value="1"/>
</dbReference>
<dbReference type="Pfam" id="PF13377">
    <property type="entry name" value="Peripla_BP_3"/>
    <property type="match status" value="1"/>
</dbReference>
<dbReference type="Gene3D" id="3.40.50.2300">
    <property type="match status" value="2"/>
</dbReference>
<evidence type="ECO:0000313" key="5">
    <source>
        <dbReference type="EMBL" id="BBH95413.1"/>
    </source>
</evidence>
<accession>A0A455T486</accession>